<dbReference type="OrthoDB" id="432281at2759"/>
<gene>
    <name evidence="3" type="ORF">MICPUN_101256</name>
</gene>
<sequence length="577" mass="63253">MGQDKIDTQFLKDTVADVLVRACSECAVSQPKDPVGFVAGWLDQYVANDTILKKHEAAKQLAAEQEAAIEQEKQDAIEAVENKKTRIKNAMEHLRTLTGDPDILYKHMANYALRLSSNPKGARTYVADLEEPEEDEMAPRPDGEEEEEDEPEPEPEPVPEENEEDEGDGEEKPVVFDYTKMYFRYVSAASGVRGEDGEWVVGKKLERGEGVSFKLIDNTPQAPWVDIDNCLTYVGPERTIPLAEGEDPPPPPDEEDGPQGETVAFLKGFPRVGAYFAVPIKLATGEIAGMLCMDTLKGPAGGSGRPISTEDKDLLREVAHNASVALNAAAEMRAAKLALAAEEQAAIAEALAATEDPKPELADGEDPPPEPEPEPDEPEAPQDGEDEDDAALRVNIAKTRKALEAAKANLSRKQKRFTAVDTLLDGVDDEALLEIRSLQRAPKYTWKALKAALWITGHKKYEFQTWALTRKLIGDDKIIKEFKDIDPSEMTLTDKARQGSRKCLRGIRDSEIVKESKTGAVFYRWCVGFTDVAVAAHEVKSNTEALAEYETDQRQRAEKKAAGGGGEEAPAEEAPSA</sequence>
<evidence type="ECO:0008006" key="5">
    <source>
        <dbReference type="Google" id="ProtNLM"/>
    </source>
</evidence>
<feature type="compositionally biased region" description="Acidic residues" evidence="2">
    <location>
        <begin position="143"/>
        <end position="169"/>
    </location>
</feature>
<dbReference type="InterPro" id="IPR049630">
    <property type="entry name" value="DYDC-like_DD"/>
</dbReference>
<dbReference type="Gene3D" id="1.20.890.10">
    <property type="entry name" value="cAMP-dependent protein kinase regulatory subunit, dimerization-anchoring domain"/>
    <property type="match status" value="1"/>
</dbReference>
<keyword evidence="4" id="KW-1185">Reference proteome</keyword>
<feature type="region of interest" description="Disordered" evidence="2">
    <location>
        <begin position="128"/>
        <end position="171"/>
    </location>
</feature>
<dbReference type="GeneID" id="8244703"/>
<dbReference type="OMA" id="RACSECA"/>
<evidence type="ECO:0000256" key="2">
    <source>
        <dbReference type="SAM" id="MobiDB-lite"/>
    </source>
</evidence>
<name>C1E9F5_MICCC</name>
<dbReference type="AlphaFoldDB" id="C1E9F5"/>
<accession>C1E9F5</accession>
<proteinExistence type="predicted"/>
<dbReference type="Gene3D" id="1.20.920.20">
    <property type="match status" value="1"/>
</dbReference>
<dbReference type="RefSeq" id="XP_002503065.1">
    <property type="nucleotide sequence ID" value="XM_002503019.1"/>
</dbReference>
<evidence type="ECO:0000256" key="1">
    <source>
        <dbReference type="SAM" id="Coils"/>
    </source>
</evidence>
<dbReference type="InParanoid" id="C1E9F5"/>
<dbReference type="EMBL" id="CP001327">
    <property type="protein sequence ID" value="ACO64323.1"/>
    <property type="molecule type" value="Genomic_DNA"/>
</dbReference>
<reference evidence="3 4" key="1">
    <citation type="journal article" date="2009" name="Science">
        <title>Green evolution and dynamic adaptations revealed by genomes of the marine picoeukaryotes Micromonas.</title>
        <authorList>
            <person name="Worden A.Z."/>
            <person name="Lee J.H."/>
            <person name="Mock T."/>
            <person name="Rouze P."/>
            <person name="Simmons M.P."/>
            <person name="Aerts A.L."/>
            <person name="Allen A.E."/>
            <person name="Cuvelier M.L."/>
            <person name="Derelle E."/>
            <person name="Everett M.V."/>
            <person name="Foulon E."/>
            <person name="Grimwood J."/>
            <person name="Gundlach H."/>
            <person name="Henrissat B."/>
            <person name="Napoli C."/>
            <person name="McDonald S.M."/>
            <person name="Parker M.S."/>
            <person name="Rombauts S."/>
            <person name="Salamov A."/>
            <person name="Von Dassow P."/>
            <person name="Badger J.H."/>
            <person name="Coutinho P.M."/>
            <person name="Demir E."/>
            <person name="Dubchak I."/>
            <person name="Gentemann C."/>
            <person name="Eikrem W."/>
            <person name="Gready J.E."/>
            <person name="John U."/>
            <person name="Lanier W."/>
            <person name="Lindquist E.A."/>
            <person name="Lucas S."/>
            <person name="Mayer K.F."/>
            <person name="Moreau H."/>
            <person name="Not F."/>
            <person name="Otillar R."/>
            <person name="Panaud O."/>
            <person name="Pangilinan J."/>
            <person name="Paulsen I."/>
            <person name="Piegu B."/>
            <person name="Poliakov A."/>
            <person name="Robbens S."/>
            <person name="Schmutz J."/>
            <person name="Toulza E."/>
            <person name="Wyss T."/>
            <person name="Zelensky A."/>
            <person name="Zhou K."/>
            <person name="Armbrust E.V."/>
            <person name="Bhattacharya D."/>
            <person name="Goodenough U.W."/>
            <person name="Van de Peer Y."/>
            <person name="Grigoriev I.V."/>
        </authorList>
    </citation>
    <scope>NUCLEOTIDE SEQUENCE [LARGE SCALE GENOMIC DNA]</scope>
    <source>
        <strain evidence="4">RCC299 / NOUM17</strain>
    </source>
</reference>
<dbReference type="SUPFAM" id="SSF55781">
    <property type="entry name" value="GAF domain-like"/>
    <property type="match status" value="1"/>
</dbReference>
<dbReference type="Proteomes" id="UP000002009">
    <property type="component" value="Chromosome 6"/>
</dbReference>
<dbReference type="CDD" id="cd22966">
    <property type="entry name" value="DD_DYDC-like"/>
    <property type="match status" value="1"/>
</dbReference>
<feature type="compositionally biased region" description="Basic and acidic residues" evidence="2">
    <location>
        <begin position="551"/>
        <end position="561"/>
    </location>
</feature>
<dbReference type="InterPro" id="IPR007858">
    <property type="entry name" value="Dpy-30_motif"/>
</dbReference>
<dbReference type="KEGG" id="mis:MICPUN_101256"/>
<feature type="region of interest" description="Disordered" evidence="2">
    <location>
        <begin position="353"/>
        <end position="386"/>
    </location>
</feature>
<feature type="compositionally biased region" description="Acidic residues" evidence="2">
    <location>
        <begin position="362"/>
        <end position="386"/>
    </location>
</feature>
<organism evidence="3 4">
    <name type="scientific">Micromonas commoda (strain RCC299 / NOUM17 / CCMP2709)</name>
    <name type="common">Picoplanktonic green alga</name>
    <dbReference type="NCBI Taxonomy" id="296587"/>
    <lineage>
        <taxon>Eukaryota</taxon>
        <taxon>Viridiplantae</taxon>
        <taxon>Chlorophyta</taxon>
        <taxon>Mamiellophyceae</taxon>
        <taxon>Mamiellales</taxon>
        <taxon>Mamiellaceae</taxon>
        <taxon>Micromonas</taxon>
    </lineage>
</organism>
<dbReference type="STRING" id="296587.C1E9F5"/>
<keyword evidence="1" id="KW-0175">Coiled coil</keyword>
<protein>
    <recommendedName>
        <fullName evidence="5">GAF domain-containing protein</fullName>
    </recommendedName>
</protein>
<feature type="coiled-coil region" evidence="1">
    <location>
        <begin position="52"/>
        <end position="97"/>
    </location>
</feature>
<evidence type="ECO:0000313" key="3">
    <source>
        <dbReference type="EMBL" id="ACO64323.1"/>
    </source>
</evidence>
<evidence type="ECO:0000313" key="4">
    <source>
        <dbReference type="Proteomes" id="UP000002009"/>
    </source>
</evidence>
<feature type="region of interest" description="Disordered" evidence="2">
    <location>
        <begin position="545"/>
        <end position="577"/>
    </location>
</feature>
<dbReference type="Pfam" id="PF05186">
    <property type="entry name" value="Dpy-30"/>
    <property type="match status" value="1"/>
</dbReference>